<proteinExistence type="predicted"/>
<protein>
    <recommendedName>
        <fullName evidence="2">DUF4780 domain-containing protein</fullName>
    </recommendedName>
</protein>
<dbReference type="InterPro" id="IPR031961">
    <property type="entry name" value="DUF4780"/>
</dbReference>
<dbReference type="Proteomes" id="UP001154078">
    <property type="component" value="Chromosome 3"/>
</dbReference>
<feature type="region of interest" description="Disordered" evidence="1">
    <location>
        <begin position="297"/>
        <end position="320"/>
    </location>
</feature>
<evidence type="ECO:0000313" key="3">
    <source>
        <dbReference type="EMBL" id="CAH0552588.1"/>
    </source>
</evidence>
<reference evidence="3" key="1">
    <citation type="submission" date="2021-12" db="EMBL/GenBank/DDBJ databases">
        <authorList>
            <person name="King R."/>
        </authorList>
    </citation>
    <scope>NUCLEOTIDE SEQUENCE</scope>
</reference>
<gene>
    <name evidence="3" type="ORF">MELIAE_LOCUS4778</name>
</gene>
<name>A0A9P0FFL8_BRAAE</name>
<dbReference type="EMBL" id="OV121134">
    <property type="protein sequence ID" value="CAH0552588.1"/>
    <property type="molecule type" value="Genomic_DNA"/>
</dbReference>
<keyword evidence="4" id="KW-1185">Reference proteome</keyword>
<organism evidence="3 4">
    <name type="scientific">Brassicogethes aeneus</name>
    <name type="common">Rape pollen beetle</name>
    <name type="synonym">Meligethes aeneus</name>
    <dbReference type="NCBI Taxonomy" id="1431903"/>
    <lineage>
        <taxon>Eukaryota</taxon>
        <taxon>Metazoa</taxon>
        <taxon>Ecdysozoa</taxon>
        <taxon>Arthropoda</taxon>
        <taxon>Hexapoda</taxon>
        <taxon>Insecta</taxon>
        <taxon>Pterygota</taxon>
        <taxon>Neoptera</taxon>
        <taxon>Endopterygota</taxon>
        <taxon>Coleoptera</taxon>
        <taxon>Polyphaga</taxon>
        <taxon>Cucujiformia</taxon>
        <taxon>Nitidulidae</taxon>
        <taxon>Meligethinae</taxon>
        <taxon>Brassicogethes</taxon>
    </lineage>
</organism>
<dbReference type="OrthoDB" id="6764048at2759"/>
<accession>A0A9P0FFL8</accession>
<evidence type="ECO:0000256" key="1">
    <source>
        <dbReference type="SAM" id="MobiDB-lite"/>
    </source>
</evidence>
<feature type="domain" description="DUF4780" evidence="2">
    <location>
        <begin position="60"/>
        <end position="227"/>
    </location>
</feature>
<sequence>MSSNYPHKNHHHKRVKLSKGIRKRRKVTIVPSHVATRDRQHLLRSCVSTKLHGNNVQIAPPTIKLAVAAKGYPEEALSYKQGEIIKAYLIDNMINELSDIQPKFEDARYYADVLLLTCSNVSTKSWLAKVLKRLPCEGISLQLLDAKDLVPPIKTLIYISGPPEQPERIVEFIKFQNKIDTSSWRVVCKKPDSQGQFFIIYMNEASWKSIENTGCRPFYKLGRLPFKLLRKSYEIHSTLMDAKYEGPHTNRCSNTFHSDKPCSVANDKTLCESLYNNWPYHKTGSSTNISEPNQFQRSCAQAGDNSQISPNNDQNINHEL</sequence>
<dbReference type="AlphaFoldDB" id="A0A9P0FFL8"/>
<evidence type="ECO:0000259" key="2">
    <source>
        <dbReference type="Pfam" id="PF16012"/>
    </source>
</evidence>
<dbReference type="Pfam" id="PF16012">
    <property type="entry name" value="DUF4780"/>
    <property type="match status" value="1"/>
</dbReference>
<evidence type="ECO:0000313" key="4">
    <source>
        <dbReference type="Proteomes" id="UP001154078"/>
    </source>
</evidence>